<sequence>MSKEFTGRKMAAILVAGFGVVIAVNFTMAAVASGSFSGVVVENSYVASQKFNGWLEKAEKQKALGWTAQPARDGDRLTLATANVPEYARISAEIRRPLGQPDTRTLSFLNAADGRLVSQEELPAGRWIVRVFIEAGQDSWSTEDRIG</sequence>
<protein>
    <submittedName>
        <fullName evidence="1">FixH family protein</fullName>
    </submittedName>
</protein>
<dbReference type="RefSeq" id="WP_221422973.1">
    <property type="nucleotide sequence ID" value="NZ_CP081297.1"/>
</dbReference>
<accession>A0ABX8ZEK0</accession>
<organism evidence="1 2">
    <name type="scientific">Qipengyuania psychrotolerans</name>
    <dbReference type="NCBI Taxonomy" id="2867238"/>
    <lineage>
        <taxon>Bacteria</taxon>
        <taxon>Pseudomonadati</taxon>
        <taxon>Pseudomonadota</taxon>
        <taxon>Alphaproteobacteria</taxon>
        <taxon>Sphingomonadales</taxon>
        <taxon>Erythrobacteraceae</taxon>
        <taxon>Qipengyuania</taxon>
    </lineage>
</organism>
<gene>
    <name evidence="1" type="ORF">K3166_01605</name>
</gene>
<name>A0ABX8ZEK0_9SPHN</name>
<dbReference type="Pfam" id="PF05751">
    <property type="entry name" value="FixH"/>
    <property type="match status" value="1"/>
</dbReference>
<dbReference type="EMBL" id="CP081297">
    <property type="protein sequence ID" value="QZD87435.1"/>
    <property type="molecule type" value="Genomic_DNA"/>
</dbReference>
<proteinExistence type="predicted"/>
<dbReference type="InterPro" id="IPR008620">
    <property type="entry name" value="FixH"/>
</dbReference>
<evidence type="ECO:0000313" key="2">
    <source>
        <dbReference type="Proteomes" id="UP000824280"/>
    </source>
</evidence>
<reference evidence="1 2" key="1">
    <citation type="submission" date="2021-08" db="EMBL/GenBank/DDBJ databases">
        <title>Comparative Genomics Analysis of the Genus Qipengyuania Reveals Extensive Genetic Diversity and Metabolic Versatility, Including the Description of Fifteen Novel Species.</title>
        <authorList>
            <person name="Liu Y."/>
        </authorList>
    </citation>
    <scope>NUCLEOTIDE SEQUENCE [LARGE SCALE GENOMIC DNA]</scope>
    <source>
        <strain evidence="1 2">1XM2-8</strain>
    </source>
</reference>
<dbReference type="Proteomes" id="UP000824280">
    <property type="component" value="Chromosome"/>
</dbReference>
<keyword evidence="2" id="KW-1185">Reference proteome</keyword>
<evidence type="ECO:0000313" key="1">
    <source>
        <dbReference type="EMBL" id="QZD87435.1"/>
    </source>
</evidence>